<proteinExistence type="predicted"/>
<feature type="domain" description="HTH tetR-type" evidence="3">
    <location>
        <begin position="2"/>
        <end position="62"/>
    </location>
</feature>
<dbReference type="Pfam" id="PF13972">
    <property type="entry name" value="TetR"/>
    <property type="match status" value="1"/>
</dbReference>
<dbReference type="InterPro" id="IPR050624">
    <property type="entry name" value="HTH-type_Tx_Regulator"/>
</dbReference>
<dbReference type="Pfam" id="PF00440">
    <property type="entry name" value="TetR_N"/>
    <property type="match status" value="1"/>
</dbReference>
<name>A0A2S4N4W6_9FLAO</name>
<protein>
    <submittedName>
        <fullName evidence="4">TetR family transcriptional regulator</fullName>
    </submittedName>
</protein>
<dbReference type="SUPFAM" id="SSF46689">
    <property type="entry name" value="Homeodomain-like"/>
    <property type="match status" value="1"/>
</dbReference>
<evidence type="ECO:0000256" key="2">
    <source>
        <dbReference type="PROSITE-ProRule" id="PRU00335"/>
    </source>
</evidence>
<dbReference type="RefSeq" id="WP_103727023.1">
    <property type="nucleotide sequence ID" value="NZ_PQNY01000023.1"/>
</dbReference>
<gene>
    <name evidence="4" type="ORF">Q361_12313</name>
</gene>
<dbReference type="EMBL" id="PQNY01000023">
    <property type="protein sequence ID" value="POS00778.1"/>
    <property type="molecule type" value="Genomic_DNA"/>
</dbReference>
<dbReference type="Proteomes" id="UP000237056">
    <property type="component" value="Unassembled WGS sequence"/>
</dbReference>
<feature type="DNA-binding region" description="H-T-H motif" evidence="2">
    <location>
        <begin position="25"/>
        <end position="44"/>
    </location>
</feature>
<dbReference type="Gene3D" id="1.10.357.10">
    <property type="entry name" value="Tetracycline Repressor, domain 2"/>
    <property type="match status" value="1"/>
</dbReference>
<organism evidence="4 5">
    <name type="scientific">Flavobacterium croceum DSM 17960</name>
    <dbReference type="NCBI Taxonomy" id="1121886"/>
    <lineage>
        <taxon>Bacteria</taxon>
        <taxon>Pseudomonadati</taxon>
        <taxon>Bacteroidota</taxon>
        <taxon>Flavobacteriia</taxon>
        <taxon>Flavobacteriales</taxon>
        <taxon>Flavobacteriaceae</taxon>
        <taxon>Flavobacterium</taxon>
    </lineage>
</organism>
<keyword evidence="5" id="KW-1185">Reference proteome</keyword>
<dbReference type="PRINTS" id="PR00455">
    <property type="entry name" value="HTHTETR"/>
</dbReference>
<dbReference type="PANTHER" id="PTHR43479">
    <property type="entry name" value="ACREF/ENVCD OPERON REPRESSOR-RELATED"/>
    <property type="match status" value="1"/>
</dbReference>
<dbReference type="GO" id="GO:0003677">
    <property type="term" value="F:DNA binding"/>
    <property type="evidence" value="ECO:0007669"/>
    <property type="project" value="UniProtKB-UniRule"/>
</dbReference>
<dbReference type="InterPro" id="IPR025722">
    <property type="entry name" value="TetR"/>
</dbReference>
<evidence type="ECO:0000259" key="3">
    <source>
        <dbReference type="PROSITE" id="PS50977"/>
    </source>
</evidence>
<keyword evidence="1 2" id="KW-0238">DNA-binding</keyword>
<reference evidence="4 5" key="1">
    <citation type="submission" date="2018-01" db="EMBL/GenBank/DDBJ databases">
        <title>Genomic Encyclopedia of Type Strains, Phase I: the one thousand microbial genomes (KMG-I) project.</title>
        <authorList>
            <person name="Goeker M."/>
        </authorList>
    </citation>
    <scope>NUCLEOTIDE SEQUENCE [LARGE SCALE GENOMIC DNA]</scope>
    <source>
        <strain evidence="4 5">DSM 17960</strain>
    </source>
</reference>
<sequence length="203" mass="24168">MKETKRKILDKSLELFNRDGFTTVSIRQIASELGISHSNLIYHFNTKNDIVIALHQELLEKAITLNETTIHHPNFIESLFNSTKNGFKILYQYRFLMIELNTILKENEKLKHIFIEIESIRAKMYRIVINRAIEEGYMREQEYDNEYDFFILTIKIFSDSWISSSEIYETTSSQEIIEKYCSLFVKLFFPYLTAKGKNEFLNF</sequence>
<dbReference type="PANTHER" id="PTHR43479:SF11">
    <property type="entry name" value="ACREF_ENVCD OPERON REPRESSOR-RELATED"/>
    <property type="match status" value="1"/>
</dbReference>
<dbReference type="InterPro" id="IPR001647">
    <property type="entry name" value="HTH_TetR"/>
</dbReference>
<evidence type="ECO:0000256" key="1">
    <source>
        <dbReference type="ARBA" id="ARBA00023125"/>
    </source>
</evidence>
<comment type="caution">
    <text evidence="4">The sequence shown here is derived from an EMBL/GenBank/DDBJ whole genome shotgun (WGS) entry which is preliminary data.</text>
</comment>
<dbReference type="AlphaFoldDB" id="A0A2S4N4W6"/>
<dbReference type="InterPro" id="IPR009057">
    <property type="entry name" value="Homeodomain-like_sf"/>
</dbReference>
<dbReference type="OrthoDB" id="9785164at2"/>
<evidence type="ECO:0000313" key="5">
    <source>
        <dbReference type="Proteomes" id="UP000237056"/>
    </source>
</evidence>
<evidence type="ECO:0000313" key="4">
    <source>
        <dbReference type="EMBL" id="POS00778.1"/>
    </source>
</evidence>
<accession>A0A2S4N4W6</accession>
<dbReference type="PROSITE" id="PS50977">
    <property type="entry name" value="HTH_TETR_2"/>
    <property type="match status" value="1"/>
</dbReference>